<dbReference type="InterPro" id="IPR001466">
    <property type="entry name" value="Beta-lactam-related"/>
</dbReference>
<evidence type="ECO:0000313" key="4">
    <source>
        <dbReference type="EMBL" id="SDD38426.1"/>
    </source>
</evidence>
<sequence>MRFSRFIMWLSLMLMAAPAFGQAVVLRPDDVLPRLKEAAPEAFYINGHDVHGIADEMAEAYYPLGDSAKYVLALVTLRLADKGVISLDEPVAKAMPNLMDFNPFEVAITPGHLLAETGGFARPVAGMNEAPLNYYLIKSRGAGQVSLHDPIGWRLLQAFLEKRTGQSVVDLLTQELLRPLGLSEEALMPVETRYPDVTATPLSDAVLRGDAVIALARLLLVNEDASGAPFLTPENHARLISDPLWQMHPLGFDAMAGSRRYRSGSHEWVQLGHCRPGVSVVAFPASGIAYVDPEATPFPSTQSQSCTGKLFRERALSNATANIPPTWTRQEAIAAADKLLEPEQLGGRYQCANISAWVKDRVDGSETCTLTTRMIDGETLTATIVWPPRADFVAGPPLSRRYQWEAPYAYRGSLAEPPLIFSPYKAGGYAYIGDVAYVKVGMLGYIRPIAGNYTPLMIIILLTGALHIRSKTSVQWRRYGWFCLTGAALVGFGLYADWHWWPTVLYKLQMPWLIVLWRTGLNVGLMLMLALPMLSTTFIRQQNMPERGFALLFAGPHLGLISLAAIGLFLTTIIWGVAGTFTAY</sequence>
<dbReference type="STRING" id="637679.GCA_001550055_00362"/>
<dbReference type="Proteomes" id="UP000183685">
    <property type="component" value="Unassembled WGS sequence"/>
</dbReference>
<feature type="chain" id="PRO_5010373903" evidence="2">
    <location>
        <begin position="22"/>
        <end position="584"/>
    </location>
</feature>
<accession>A0A1G6UCJ7</accession>
<dbReference type="PANTHER" id="PTHR43283">
    <property type="entry name" value="BETA-LACTAMASE-RELATED"/>
    <property type="match status" value="1"/>
</dbReference>
<name>A0A1G6UCJ7_9PROT</name>
<dbReference type="EMBL" id="FNAK01000001">
    <property type="protein sequence ID" value="SDD38426.1"/>
    <property type="molecule type" value="Genomic_DNA"/>
</dbReference>
<keyword evidence="1" id="KW-0812">Transmembrane</keyword>
<evidence type="ECO:0000313" key="5">
    <source>
        <dbReference type="Proteomes" id="UP000183685"/>
    </source>
</evidence>
<reference evidence="4 5" key="1">
    <citation type="submission" date="2016-10" db="EMBL/GenBank/DDBJ databases">
        <authorList>
            <person name="de Groot N.N."/>
        </authorList>
    </citation>
    <scope>NUCLEOTIDE SEQUENCE [LARGE SCALE GENOMIC DNA]</scope>
    <source>
        <strain evidence="4 5">CGMCC 1.9109</strain>
    </source>
</reference>
<feature type="transmembrane region" description="Helical" evidence="1">
    <location>
        <begin position="449"/>
        <end position="468"/>
    </location>
</feature>
<feature type="transmembrane region" description="Helical" evidence="1">
    <location>
        <begin position="551"/>
        <end position="578"/>
    </location>
</feature>
<dbReference type="AlphaFoldDB" id="A0A1G6UCJ7"/>
<dbReference type="SUPFAM" id="SSF56601">
    <property type="entry name" value="beta-lactamase/transpeptidase-like"/>
    <property type="match status" value="1"/>
</dbReference>
<organism evidence="4 5">
    <name type="scientific">Kordiimonas lacus</name>
    <dbReference type="NCBI Taxonomy" id="637679"/>
    <lineage>
        <taxon>Bacteria</taxon>
        <taxon>Pseudomonadati</taxon>
        <taxon>Pseudomonadota</taxon>
        <taxon>Alphaproteobacteria</taxon>
        <taxon>Kordiimonadales</taxon>
        <taxon>Kordiimonadaceae</taxon>
        <taxon>Kordiimonas</taxon>
    </lineage>
</organism>
<evidence type="ECO:0000256" key="2">
    <source>
        <dbReference type="SAM" id="SignalP"/>
    </source>
</evidence>
<feature type="domain" description="Beta-lactamase-related" evidence="3">
    <location>
        <begin position="62"/>
        <end position="201"/>
    </location>
</feature>
<dbReference type="Pfam" id="PF00144">
    <property type="entry name" value="Beta-lactamase"/>
    <property type="match status" value="1"/>
</dbReference>
<keyword evidence="2" id="KW-0732">Signal</keyword>
<keyword evidence="5" id="KW-1185">Reference proteome</keyword>
<dbReference type="Gene3D" id="3.40.710.10">
    <property type="entry name" value="DD-peptidase/beta-lactamase superfamily"/>
    <property type="match status" value="1"/>
</dbReference>
<evidence type="ECO:0000259" key="3">
    <source>
        <dbReference type="Pfam" id="PF00144"/>
    </source>
</evidence>
<protein>
    <submittedName>
        <fullName evidence="4">Beta-lactamase</fullName>
    </submittedName>
</protein>
<proteinExistence type="predicted"/>
<keyword evidence="1" id="KW-1133">Transmembrane helix</keyword>
<feature type="signal peptide" evidence="2">
    <location>
        <begin position="1"/>
        <end position="21"/>
    </location>
</feature>
<gene>
    <name evidence="4" type="ORF">SAMN04488071_0528</name>
</gene>
<dbReference type="InterPro" id="IPR012338">
    <property type="entry name" value="Beta-lactam/transpept-like"/>
</dbReference>
<dbReference type="InterPro" id="IPR050789">
    <property type="entry name" value="Diverse_Enzym_Activities"/>
</dbReference>
<keyword evidence="1" id="KW-0472">Membrane</keyword>
<evidence type="ECO:0000256" key="1">
    <source>
        <dbReference type="SAM" id="Phobius"/>
    </source>
</evidence>
<feature type="transmembrane region" description="Helical" evidence="1">
    <location>
        <begin position="521"/>
        <end position="539"/>
    </location>
</feature>
<feature type="transmembrane region" description="Helical" evidence="1">
    <location>
        <begin position="480"/>
        <end position="501"/>
    </location>
</feature>
<dbReference type="RefSeq" id="WP_068308231.1">
    <property type="nucleotide sequence ID" value="NZ_FNAK01000001.1"/>
</dbReference>